<dbReference type="EMBL" id="JBGBDC010000001">
    <property type="protein sequence ID" value="MEY2250038.1"/>
    <property type="molecule type" value="Genomic_DNA"/>
</dbReference>
<organism evidence="2 3">
    <name type="scientific">Comamonas sediminis</name>
    <dbReference type="NCBI Taxonomy" id="1783360"/>
    <lineage>
        <taxon>Bacteria</taxon>
        <taxon>Pseudomonadati</taxon>
        <taxon>Pseudomonadota</taxon>
        <taxon>Betaproteobacteria</taxon>
        <taxon>Burkholderiales</taxon>
        <taxon>Comamonadaceae</taxon>
        <taxon>Comamonas</taxon>
    </lineage>
</organism>
<name>A0ABV4AY76_9BURK</name>
<feature type="domain" description="FHA" evidence="1">
    <location>
        <begin position="25"/>
        <end position="74"/>
    </location>
</feature>
<evidence type="ECO:0000313" key="2">
    <source>
        <dbReference type="EMBL" id="MEY2250038.1"/>
    </source>
</evidence>
<sequence length="106" mass="11357">MQPVIQLRSSRTSASSLLQLGKGRTQIGRGAGCGLRLQHQGVSRDHGAFTYYIGLLMVEDHDSTNGIFVNGVRVKRQVLYAGDRVTVGPIEIYIQKGSAAPSTATA</sequence>
<comment type="caution">
    <text evidence="2">The sequence shown here is derived from an EMBL/GenBank/DDBJ whole genome shotgun (WGS) entry which is preliminary data.</text>
</comment>
<dbReference type="Gene3D" id="2.60.200.20">
    <property type="match status" value="1"/>
</dbReference>
<dbReference type="Pfam" id="PF00498">
    <property type="entry name" value="FHA"/>
    <property type="match status" value="1"/>
</dbReference>
<dbReference type="RefSeq" id="WP_312529075.1">
    <property type="nucleotide sequence ID" value="NZ_JBGBDC010000001.1"/>
</dbReference>
<evidence type="ECO:0000313" key="3">
    <source>
        <dbReference type="Proteomes" id="UP001562178"/>
    </source>
</evidence>
<dbReference type="Proteomes" id="UP001562178">
    <property type="component" value="Unassembled WGS sequence"/>
</dbReference>
<reference evidence="2 3" key="1">
    <citation type="journal article" date="2016" name="Int. J. Syst. Evol. Microbiol.">
        <title>Description of Comamonas sediminis sp. nov., isolated from lagoon sediments.</title>
        <authorList>
            <person name="Subhash Y."/>
            <person name="Bang J.J."/>
            <person name="You T.H."/>
            <person name="Lee S.S."/>
        </authorList>
    </citation>
    <scope>NUCLEOTIDE SEQUENCE [LARGE SCALE GENOMIC DNA]</scope>
    <source>
        <strain evidence="2 3">JCM 31169</strain>
    </source>
</reference>
<dbReference type="CDD" id="cd00060">
    <property type="entry name" value="FHA"/>
    <property type="match status" value="1"/>
</dbReference>
<dbReference type="SMART" id="SM00240">
    <property type="entry name" value="FHA"/>
    <property type="match status" value="1"/>
</dbReference>
<keyword evidence="3" id="KW-1185">Reference proteome</keyword>
<gene>
    <name evidence="2" type="ORF">AB7A72_03380</name>
</gene>
<proteinExistence type="predicted"/>
<dbReference type="SUPFAM" id="SSF49879">
    <property type="entry name" value="SMAD/FHA domain"/>
    <property type="match status" value="1"/>
</dbReference>
<evidence type="ECO:0000259" key="1">
    <source>
        <dbReference type="PROSITE" id="PS50006"/>
    </source>
</evidence>
<protein>
    <submittedName>
        <fullName evidence="2">FHA domain-containing protein</fullName>
    </submittedName>
</protein>
<accession>A0ABV4AY76</accession>
<dbReference type="InterPro" id="IPR000253">
    <property type="entry name" value="FHA_dom"/>
</dbReference>
<dbReference type="PROSITE" id="PS50006">
    <property type="entry name" value="FHA_DOMAIN"/>
    <property type="match status" value="1"/>
</dbReference>
<dbReference type="InterPro" id="IPR008984">
    <property type="entry name" value="SMAD_FHA_dom_sf"/>
</dbReference>